<feature type="non-terminal residue" evidence="2">
    <location>
        <position position="1"/>
    </location>
</feature>
<evidence type="ECO:0000313" key="3">
    <source>
        <dbReference type="Proteomes" id="UP000699462"/>
    </source>
</evidence>
<reference evidence="2 3" key="1">
    <citation type="submission" date="2019-07" db="EMBL/GenBank/DDBJ databases">
        <title>Annotation for the trematode Paragonimus westermani.</title>
        <authorList>
            <person name="Choi Y.-J."/>
        </authorList>
    </citation>
    <scope>NUCLEOTIDE SEQUENCE [LARGE SCALE GENOMIC DNA]</scope>
    <source>
        <strain evidence="2">180907_Pwestermani</strain>
    </source>
</reference>
<name>A0A8T0D4Z1_9TREM</name>
<dbReference type="AlphaFoldDB" id="A0A8T0D4Z1"/>
<gene>
    <name evidence="2" type="ORF">P879_07749</name>
</gene>
<feature type="region of interest" description="Disordered" evidence="1">
    <location>
        <begin position="26"/>
        <end position="48"/>
    </location>
</feature>
<keyword evidence="3" id="KW-1185">Reference proteome</keyword>
<accession>A0A8T0D4Z1</accession>
<protein>
    <submittedName>
        <fullName evidence="2">Uncharacterized protein</fullName>
    </submittedName>
</protein>
<dbReference type="EMBL" id="JTDF01021552">
    <property type="protein sequence ID" value="KAF8561701.1"/>
    <property type="molecule type" value="Genomic_DNA"/>
</dbReference>
<dbReference type="Proteomes" id="UP000699462">
    <property type="component" value="Unassembled WGS sequence"/>
</dbReference>
<organism evidence="2 3">
    <name type="scientific">Paragonimus westermani</name>
    <dbReference type="NCBI Taxonomy" id="34504"/>
    <lineage>
        <taxon>Eukaryota</taxon>
        <taxon>Metazoa</taxon>
        <taxon>Spiralia</taxon>
        <taxon>Lophotrochozoa</taxon>
        <taxon>Platyhelminthes</taxon>
        <taxon>Trematoda</taxon>
        <taxon>Digenea</taxon>
        <taxon>Plagiorchiida</taxon>
        <taxon>Troglotremata</taxon>
        <taxon>Troglotrematidae</taxon>
        <taxon>Paragonimus</taxon>
    </lineage>
</organism>
<comment type="caution">
    <text evidence="2">The sequence shown here is derived from an EMBL/GenBank/DDBJ whole genome shotgun (WGS) entry which is preliminary data.</text>
</comment>
<proteinExistence type="predicted"/>
<sequence>VTVHSSRVIQLDILLDTFELSEDVSATASNPEAHPPGICTPRIWTDHS</sequence>
<evidence type="ECO:0000313" key="2">
    <source>
        <dbReference type="EMBL" id="KAF8561701.1"/>
    </source>
</evidence>
<evidence type="ECO:0000256" key="1">
    <source>
        <dbReference type="SAM" id="MobiDB-lite"/>
    </source>
</evidence>